<dbReference type="PROSITE" id="PS00588">
    <property type="entry name" value="FLAGELLA_BB_ROD"/>
    <property type="match status" value="1"/>
</dbReference>
<dbReference type="InterPro" id="IPR020013">
    <property type="entry name" value="Flagellar_FlgE/F/G"/>
</dbReference>
<dbReference type="InterPro" id="IPR010930">
    <property type="entry name" value="Flg_bb/hook_C_dom"/>
</dbReference>
<dbReference type="NCBIfam" id="TIGR02488">
    <property type="entry name" value="flgG_G_neg"/>
    <property type="match status" value="1"/>
</dbReference>
<organism evidence="12 13">
    <name type="scientific">Alsobacter soli</name>
    <dbReference type="NCBI Taxonomy" id="2109933"/>
    <lineage>
        <taxon>Bacteria</taxon>
        <taxon>Pseudomonadati</taxon>
        <taxon>Pseudomonadota</taxon>
        <taxon>Alphaproteobacteria</taxon>
        <taxon>Hyphomicrobiales</taxon>
        <taxon>Alsobacteraceae</taxon>
        <taxon>Alsobacter</taxon>
    </lineage>
</organism>
<dbReference type="Pfam" id="PF06429">
    <property type="entry name" value="Flg_bbr_C"/>
    <property type="match status" value="1"/>
</dbReference>
<evidence type="ECO:0000259" key="9">
    <source>
        <dbReference type="Pfam" id="PF00460"/>
    </source>
</evidence>
<feature type="domain" description="Flagellar basal body rod protein N-terminal" evidence="9">
    <location>
        <begin position="4"/>
        <end position="34"/>
    </location>
</feature>
<keyword evidence="4 8" id="KW-0975">Bacterial flagellum</keyword>
<dbReference type="AlphaFoldDB" id="A0A2T1HU99"/>
<dbReference type="Pfam" id="PF22692">
    <property type="entry name" value="LlgE_F_G_D1"/>
    <property type="match status" value="1"/>
</dbReference>
<keyword evidence="12" id="KW-0969">Cilium</keyword>
<dbReference type="InterPro" id="IPR012834">
    <property type="entry name" value="FlgG_G_neg"/>
</dbReference>
<reference evidence="13" key="1">
    <citation type="submission" date="2018-03" db="EMBL/GenBank/DDBJ databases">
        <authorList>
            <person name="Sun L."/>
            <person name="Liu H."/>
            <person name="Chen W."/>
            <person name="Huang K."/>
            <person name="Liu W."/>
            <person name="Gao X."/>
        </authorList>
    </citation>
    <scope>NUCLEOTIDE SEQUENCE [LARGE SCALE GENOMIC DNA]</scope>
    <source>
        <strain evidence="13">SH9</strain>
    </source>
</reference>
<dbReference type="PANTHER" id="PTHR30435">
    <property type="entry name" value="FLAGELLAR PROTEIN"/>
    <property type="match status" value="1"/>
</dbReference>
<dbReference type="GO" id="GO:0071978">
    <property type="term" value="P:bacterial-type flagellum-dependent swarming motility"/>
    <property type="evidence" value="ECO:0007669"/>
    <property type="project" value="TreeGrafter"/>
</dbReference>
<evidence type="ECO:0000256" key="1">
    <source>
        <dbReference type="ARBA" id="ARBA00004117"/>
    </source>
</evidence>
<dbReference type="SUPFAM" id="SSF117143">
    <property type="entry name" value="Flagellar hook protein flgE"/>
    <property type="match status" value="1"/>
</dbReference>
<keyword evidence="13" id="KW-1185">Reference proteome</keyword>
<dbReference type="GO" id="GO:0009426">
    <property type="term" value="C:bacterial-type flagellum basal body, distal rod"/>
    <property type="evidence" value="ECO:0007669"/>
    <property type="project" value="UniProtKB-UniRule"/>
</dbReference>
<dbReference type="NCBIfam" id="TIGR03506">
    <property type="entry name" value="FlgEFG_subfam"/>
    <property type="match status" value="2"/>
</dbReference>
<dbReference type="InterPro" id="IPR037925">
    <property type="entry name" value="FlgE/F/G-like"/>
</dbReference>
<dbReference type="InterPro" id="IPR053967">
    <property type="entry name" value="LlgE_F_G-like_D1"/>
</dbReference>
<evidence type="ECO:0000313" key="13">
    <source>
        <dbReference type="Proteomes" id="UP000239772"/>
    </source>
</evidence>
<evidence type="ECO:0000256" key="5">
    <source>
        <dbReference type="ARBA" id="ARBA00025933"/>
    </source>
</evidence>
<dbReference type="PANTHER" id="PTHR30435:SF19">
    <property type="entry name" value="FLAGELLAR BASAL-BODY ROD PROTEIN FLGG"/>
    <property type="match status" value="1"/>
</dbReference>
<dbReference type="InterPro" id="IPR019776">
    <property type="entry name" value="Flagellar_basal_body_rod_CS"/>
</dbReference>
<comment type="subcellular location">
    <subcellularLocation>
        <location evidence="1 8">Bacterial flagellum basal body</location>
    </subcellularLocation>
</comment>
<dbReference type="Proteomes" id="UP000239772">
    <property type="component" value="Unassembled WGS sequence"/>
</dbReference>
<feature type="domain" description="Flagellar basal-body/hook protein C-terminal" evidence="10">
    <location>
        <begin position="215"/>
        <end position="258"/>
    </location>
</feature>
<name>A0A2T1HU99_9HYPH</name>
<evidence type="ECO:0000256" key="8">
    <source>
        <dbReference type="RuleBase" id="RU362116"/>
    </source>
</evidence>
<evidence type="ECO:0000256" key="2">
    <source>
        <dbReference type="ARBA" id="ARBA00009677"/>
    </source>
</evidence>
<proteinExistence type="inferred from homology"/>
<evidence type="ECO:0000256" key="4">
    <source>
        <dbReference type="ARBA" id="ARBA00023143"/>
    </source>
</evidence>
<comment type="caution">
    <text evidence="12">The sequence shown here is derived from an EMBL/GenBank/DDBJ whole genome shotgun (WGS) entry which is preliminary data.</text>
</comment>
<dbReference type="Pfam" id="PF00460">
    <property type="entry name" value="Flg_bb_rod"/>
    <property type="match status" value="1"/>
</dbReference>
<dbReference type="EMBL" id="PVZS01000009">
    <property type="protein sequence ID" value="PSC05232.1"/>
    <property type="molecule type" value="Genomic_DNA"/>
</dbReference>
<protein>
    <recommendedName>
        <fullName evidence="3 7">Flagellar basal-body rod protein FlgG</fullName>
    </recommendedName>
    <alternativeName>
        <fullName evidence="6 8">Distal rod protein</fullName>
    </alternativeName>
</protein>
<evidence type="ECO:0000313" key="12">
    <source>
        <dbReference type="EMBL" id="PSC05232.1"/>
    </source>
</evidence>
<gene>
    <name evidence="12" type="primary">flgG</name>
    <name evidence="12" type="ORF">SLNSH_10505</name>
</gene>
<keyword evidence="12" id="KW-0282">Flagellum</keyword>
<dbReference type="InterPro" id="IPR001444">
    <property type="entry name" value="Flag_bb_rod_N"/>
</dbReference>
<dbReference type="RefSeq" id="WP_106336786.1">
    <property type="nucleotide sequence ID" value="NZ_PVZS01000009.1"/>
</dbReference>
<evidence type="ECO:0000256" key="6">
    <source>
        <dbReference type="ARBA" id="ARBA00032912"/>
    </source>
</evidence>
<evidence type="ECO:0000256" key="7">
    <source>
        <dbReference type="NCBIfam" id="TIGR02488"/>
    </source>
</evidence>
<keyword evidence="12" id="KW-0966">Cell projection</keyword>
<dbReference type="OrthoDB" id="9804559at2"/>
<comment type="similarity">
    <text evidence="2 8">Belongs to the flagella basal body rod proteins family.</text>
</comment>
<sequence>MRALYTAATGMAAQELNVQVISNNIANLRTTGFKRQRIQFQDLLYENLRRAGSSTSDQNTMVPSDVSIGSGVKTVSTARLMSQGTLTSTEGENDVAIRGEGFLQVTMPDGRTAYTRDGSLERDATGQLVTHDGYPISPQITVPQNATALTISADGRVQATVPGQTAPQLLGQIQLARFVNKTGLESIGDNLFVETAASGPATTGNPNSEGFGNLQQGYLEEANVNAVTEISSLIAAQRAYEMNAKVITATDQMLQSTTGMFRG</sequence>
<evidence type="ECO:0000256" key="3">
    <source>
        <dbReference type="ARBA" id="ARBA00017948"/>
    </source>
</evidence>
<accession>A0A2T1HU99</accession>
<comment type="subunit">
    <text evidence="5 8">The basal body constitutes a major portion of the flagellar organelle and consists of four rings (L,P,S, and M) mounted on a central rod. The rod consists of about 26 subunits of FlgG in the distal portion, and FlgB, FlgC and FlgF are thought to build up the proximal portion of the rod with about 6 subunits each.</text>
</comment>
<evidence type="ECO:0000259" key="10">
    <source>
        <dbReference type="Pfam" id="PF06429"/>
    </source>
</evidence>
<feature type="domain" description="Flagellar hook protein FlgE/F/G-like D1" evidence="11">
    <location>
        <begin position="96"/>
        <end position="159"/>
    </location>
</feature>
<evidence type="ECO:0000259" key="11">
    <source>
        <dbReference type="Pfam" id="PF22692"/>
    </source>
</evidence>